<evidence type="ECO:0000313" key="2">
    <source>
        <dbReference type="EMBL" id="KAK3589249.1"/>
    </source>
</evidence>
<name>A0AAE0SCM0_9BIVA</name>
<evidence type="ECO:0000256" key="1">
    <source>
        <dbReference type="SAM" id="SignalP"/>
    </source>
</evidence>
<feature type="signal peptide" evidence="1">
    <location>
        <begin position="1"/>
        <end position="20"/>
    </location>
</feature>
<feature type="chain" id="PRO_5042032649" description="Cystatin domain-containing protein" evidence="1">
    <location>
        <begin position="21"/>
        <end position="155"/>
    </location>
</feature>
<reference evidence="2" key="1">
    <citation type="journal article" date="2021" name="Genome Biol. Evol.">
        <title>A High-Quality Reference Genome for a Parasitic Bivalve with Doubly Uniparental Inheritance (Bivalvia: Unionida).</title>
        <authorList>
            <person name="Smith C.H."/>
        </authorList>
    </citation>
    <scope>NUCLEOTIDE SEQUENCE</scope>
    <source>
        <strain evidence="2">CHS0354</strain>
    </source>
</reference>
<organism evidence="2 3">
    <name type="scientific">Potamilus streckersoni</name>
    <dbReference type="NCBI Taxonomy" id="2493646"/>
    <lineage>
        <taxon>Eukaryota</taxon>
        <taxon>Metazoa</taxon>
        <taxon>Spiralia</taxon>
        <taxon>Lophotrochozoa</taxon>
        <taxon>Mollusca</taxon>
        <taxon>Bivalvia</taxon>
        <taxon>Autobranchia</taxon>
        <taxon>Heteroconchia</taxon>
        <taxon>Palaeoheterodonta</taxon>
        <taxon>Unionida</taxon>
        <taxon>Unionoidea</taxon>
        <taxon>Unionidae</taxon>
        <taxon>Ambleminae</taxon>
        <taxon>Lampsilini</taxon>
        <taxon>Potamilus</taxon>
    </lineage>
</organism>
<keyword evidence="3" id="KW-1185">Reference proteome</keyword>
<dbReference type="EMBL" id="JAEAOA010000554">
    <property type="protein sequence ID" value="KAK3589249.1"/>
    <property type="molecule type" value="Genomic_DNA"/>
</dbReference>
<accession>A0AAE0SCM0</accession>
<protein>
    <recommendedName>
        <fullName evidence="4">Cystatin domain-containing protein</fullName>
    </recommendedName>
</protein>
<dbReference type="AlphaFoldDB" id="A0AAE0SCM0"/>
<evidence type="ECO:0000313" key="3">
    <source>
        <dbReference type="Proteomes" id="UP001195483"/>
    </source>
</evidence>
<gene>
    <name evidence="2" type="ORF">CHS0354_008314</name>
</gene>
<proteinExistence type="predicted"/>
<comment type="caution">
    <text evidence="2">The sequence shown here is derived from an EMBL/GenBank/DDBJ whole genome shotgun (WGS) entry which is preliminary data.</text>
</comment>
<dbReference type="Proteomes" id="UP001195483">
    <property type="component" value="Unassembled WGS sequence"/>
</dbReference>
<reference evidence="2" key="2">
    <citation type="journal article" date="2021" name="Genome Biol. Evol.">
        <title>Developing a high-quality reference genome for a parasitic bivalve with doubly uniparental inheritance (Bivalvia: Unionida).</title>
        <authorList>
            <person name="Smith C.H."/>
        </authorList>
    </citation>
    <scope>NUCLEOTIDE SEQUENCE</scope>
    <source>
        <strain evidence="2">CHS0354</strain>
        <tissue evidence="2">Mantle</tissue>
    </source>
</reference>
<dbReference type="SUPFAM" id="SSF54403">
    <property type="entry name" value="Cystatin/monellin"/>
    <property type="match status" value="1"/>
</dbReference>
<sequence length="155" mass="17201">MKKCIVIIAVVGICLVLSESGNEDSSDSGEDEKPIFGKYKLVNVNNTNVQKAANIIFAQVQKDEACSNFTLLRVTNAEHKNGATGVIYKLILMFSTGDYEIKECKHTIGLSEDVDSVSTAARQINDRRKRMRRSQPAHAQYIEWCTCVNLNTISA</sequence>
<evidence type="ECO:0008006" key="4">
    <source>
        <dbReference type="Google" id="ProtNLM"/>
    </source>
</evidence>
<dbReference type="InterPro" id="IPR046350">
    <property type="entry name" value="Cystatin_sf"/>
</dbReference>
<reference evidence="2" key="3">
    <citation type="submission" date="2023-05" db="EMBL/GenBank/DDBJ databases">
        <authorList>
            <person name="Smith C.H."/>
        </authorList>
    </citation>
    <scope>NUCLEOTIDE SEQUENCE</scope>
    <source>
        <strain evidence="2">CHS0354</strain>
        <tissue evidence="2">Mantle</tissue>
    </source>
</reference>
<keyword evidence="1" id="KW-0732">Signal</keyword>